<dbReference type="RefSeq" id="WP_168147203.1">
    <property type="nucleotide sequence ID" value="NZ_JAAVXB010000003.1"/>
</dbReference>
<feature type="transmembrane region" description="Helical" evidence="8">
    <location>
        <begin position="18"/>
        <end position="37"/>
    </location>
</feature>
<organism evidence="10 11">
    <name type="scientific">Solimonas marina</name>
    <dbReference type="NCBI Taxonomy" id="2714601"/>
    <lineage>
        <taxon>Bacteria</taxon>
        <taxon>Pseudomonadati</taxon>
        <taxon>Pseudomonadota</taxon>
        <taxon>Gammaproteobacteria</taxon>
        <taxon>Nevskiales</taxon>
        <taxon>Nevskiaceae</taxon>
        <taxon>Solimonas</taxon>
    </lineage>
</organism>
<dbReference type="FunFam" id="1.20.1250.20:FF:000001">
    <property type="entry name" value="Dicarboxylate MFS transporter"/>
    <property type="match status" value="1"/>
</dbReference>
<dbReference type="SUPFAM" id="SSF103473">
    <property type="entry name" value="MFS general substrate transporter"/>
    <property type="match status" value="1"/>
</dbReference>
<evidence type="ECO:0000259" key="9">
    <source>
        <dbReference type="PROSITE" id="PS50850"/>
    </source>
</evidence>
<keyword evidence="6 8" id="KW-1133">Transmembrane helix</keyword>
<proteinExistence type="predicted"/>
<feature type="transmembrane region" description="Helical" evidence="8">
    <location>
        <begin position="92"/>
        <end position="115"/>
    </location>
</feature>
<dbReference type="GO" id="GO:0005886">
    <property type="term" value="C:plasma membrane"/>
    <property type="evidence" value="ECO:0007669"/>
    <property type="project" value="UniProtKB-SubCell"/>
</dbReference>
<evidence type="ECO:0000256" key="2">
    <source>
        <dbReference type="ARBA" id="ARBA00022448"/>
    </source>
</evidence>
<evidence type="ECO:0000313" key="11">
    <source>
        <dbReference type="Proteomes" id="UP000653472"/>
    </source>
</evidence>
<feature type="domain" description="Major facilitator superfamily (MFS) profile" evidence="9">
    <location>
        <begin position="18"/>
        <end position="425"/>
    </location>
</feature>
<feature type="transmembrane region" description="Helical" evidence="8">
    <location>
        <begin position="191"/>
        <end position="212"/>
    </location>
</feature>
<feature type="transmembrane region" description="Helical" evidence="8">
    <location>
        <begin position="121"/>
        <end position="144"/>
    </location>
</feature>
<gene>
    <name evidence="10" type="ORF">G7Y82_06375</name>
</gene>
<dbReference type="GO" id="GO:0022857">
    <property type="term" value="F:transmembrane transporter activity"/>
    <property type="evidence" value="ECO:0007669"/>
    <property type="project" value="InterPro"/>
</dbReference>
<feature type="transmembrane region" description="Helical" evidence="8">
    <location>
        <begin position="244"/>
        <end position="269"/>
    </location>
</feature>
<dbReference type="Gene3D" id="1.20.1250.20">
    <property type="entry name" value="MFS general substrate transporter like domains"/>
    <property type="match status" value="2"/>
</dbReference>
<dbReference type="PANTHER" id="PTHR43045">
    <property type="entry name" value="SHIKIMATE TRANSPORTER"/>
    <property type="match status" value="1"/>
</dbReference>
<dbReference type="Proteomes" id="UP000653472">
    <property type="component" value="Unassembled WGS sequence"/>
</dbReference>
<dbReference type="NCBIfam" id="TIGR00883">
    <property type="entry name" value="2A0106"/>
    <property type="match status" value="1"/>
</dbReference>
<dbReference type="Pfam" id="PF07690">
    <property type="entry name" value="MFS_1"/>
    <property type="match status" value="1"/>
</dbReference>
<feature type="transmembrane region" description="Helical" evidence="8">
    <location>
        <begin position="403"/>
        <end position="420"/>
    </location>
</feature>
<dbReference type="PANTHER" id="PTHR43045:SF2">
    <property type="entry name" value="INNER MEMBRANE METABOLITE TRANSPORT PROTEIN YHJE"/>
    <property type="match status" value="1"/>
</dbReference>
<protein>
    <submittedName>
        <fullName evidence="10">MHS family MFS transporter</fullName>
    </submittedName>
</protein>
<accession>A0A970B441</accession>
<comment type="subcellular location">
    <subcellularLocation>
        <location evidence="1">Cell inner membrane</location>
        <topology evidence="1">Multi-pass membrane protein</topology>
    </subcellularLocation>
</comment>
<evidence type="ECO:0000256" key="3">
    <source>
        <dbReference type="ARBA" id="ARBA00022475"/>
    </source>
</evidence>
<dbReference type="CDD" id="cd17369">
    <property type="entry name" value="MFS_ShiA_like"/>
    <property type="match status" value="1"/>
</dbReference>
<keyword evidence="11" id="KW-1185">Reference proteome</keyword>
<feature type="transmembrane region" description="Helical" evidence="8">
    <location>
        <begin position="371"/>
        <end position="391"/>
    </location>
</feature>
<sequence length="435" mass="46524">MNQTGVAAPAAINSPGRVLFASLIGTTIEFFDFYIYATAAVLVFPKLFFPSGDPASAILSSLATFAIAFFARPIGSALFGHFGDRIGRKATLVAALLTMGISTVAIGMLPTYAQIGTMAPLLLALCRFGQGLGLGGEWGGAVLLATENAPPGKRAWYGMFPQLGAPLGFICSGGIFLALSETLTDAQFFAFGWRIPFLVSAVLVLMGLYVRLKISETPVFRRALEHHERVSVPMFNVFKLHTKALVLGTLIAVATFVLFYLMTVFALSWGTTALGYPRQQFLMIQLFGILFFAATIPWSAKLADRHGRRRTLMWVSGAIAVFGFVMAPMFQAGLPGVMVTLAIGLALMGLTYGPLGTILSELFPTAVRYTGASLTFNLAGIVGASLAPYIATYLAKTYGLQAVGYYLAIAALVTLAALWLSRETRDDDLATTRGD</sequence>
<keyword evidence="3" id="KW-1003">Cell membrane</keyword>
<dbReference type="InterPro" id="IPR036259">
    <property type="entry name" value="MFS_trans_sf"/>
</dbReference>
<keyword evidence="7 8" id="KW-0472">Membrane</keyword>
<reference evidence="10" key="1">
    <citation type="submission" date="2020-03" db="EMBL/GenBank/DDBJ databases">
        <title>Solimonas marina sp. nov., isolated from deep seawater of the Pacific Ocean.</title>
        <authorList>
            <person name="Liu X."/>
            <person name="Lai Q."/>
            <person name="Sun F."/>
            <person name="Gai Y."/>
            <person name="Li G."/>
            <person name="Shao Z."/>
        </authorList>
    </citation>
    <scope>NUCLEOTIDE SEQUENCE</scope>
    <source>
        <strain evidence="10">C16B3</strain>
    </source>
</reference>
<comment type="caution">
    <text evidence="10">The sequence shown here is derived from an EMBL/GenBank/DDBJ whole genome shotgun (WGS) entry which is preliminary data.</text>
</comment>
<dbReference type="EMBL" id="JAAVXB010000003">
    <property type="protein sequence ID" value="NKF21937.1"/>
    <property type="molecule type" value="Genomic_DNA"/>
</dbReference>
<feature type="transmembrane region" description="Helical" evidence="8">
    <location>
        <begin position="156"/>
        <end position="179"/>
    </location>
</feature>
<feature type="transmembrane region" description="Helical" evidence="8">
    <location>
        <begin position="312"/>
        <end position="330"/>
    </location>
</feature>
<feature type="transmembrane region" description="Helical" evidence="8">
    <location>
        <begin position="57"/>
        <end position="80"/>
    </location>
</feature>
<evidence type="ECO:0000256" key="7">
    <source>
        <dbReference type="ARBA" id="ARBA00023136"/>
    </source>
</evidence>
<evidence type="ECO:0000256" key="4">
    <source>
        <dbReference type="ARBA" id="ARBA00022519"/>
    </source>
</evidence>
<evidence type="ECO:0000313" key="10">
    <source>
        <dbReference type="EMBL" id="NKF21937.1"/>
    </source>
</evidence>
<evidence type="ECO:0000256" key="6">
    <source>
        <dbReference type="ARBA" id="ARBA00022989"/>
    </source>
</evidence>
<dbReference type="InterPro" id="IPR011701">
    <property type="entry name" value="MFS"/>
</dbReference>
<name>A0A970B441_9GAMM</name>
<evidence type="ECO:0000256" key="5">
    <source>
        <dbReference type="ARBA" id="ARBA00022692"/>
    </source>
</evidence>
<evidence type="ECO:0000256" key="8">
    <source>
        <dbReference type="SAM" id="Phobius"/>
    </source>
</evidence>
<keyword evidence="4" id="KW-0997">Cell inner membrane</keyword>
<feature type="transmembrane region" description="Helical" evidence="8">
    <location>
        <begin position="336"/>
        <end position="359"/>
    </location>
</feature>
<feature type="transmembrane region" description="Helical" evidence="8">
    <location>
        <begin position="281"/>
        <end position="300"/>
    </location>
</feature>
<evidence type="ECO:0000256" key="1">
    <source>
        <dbReference type="ARBA" id="ARBA00004429"/>
    </source>
</evidence>
<dbReference type="InterPro" id="IPR004736">
    <property type="entry name" value="MHS_symport"/>
</dbReference>
<keyword evidence="5 8" id="KW-0812">Transmembrane</keyword>
<dbReference type="AlphaFoldDB" id="A0A970B441"/>
<dbReference type="PROSITE" id="PS50850">
    <property type="entry name" value="MFS"/>
    <property type="match status" value="1"/>
</dbReference>
<keyword evidence="2" id="KW-0813">Transport</keyword>
<dbReference type="InterPro" id="IPR020846">
    <property type="entry name" value="MFS_dom"/>
</dbReference>